<dbReference type="RefSeq" id="WP_156069560.1">
    <property type="nucleotide sequence ID" value="NZ_JBBMEO010000001.1"/>
</dbReference>
<comment type="caution">
    <text evidence="1">The sequence shown here is derived from an EMBL/GenBank/DDBJ whole genome shotgun (WGS) entry which is preliminary data.</text>
</comment>
<name>A0ABV1AUD8_9FIRM</name>
<keyword evidence="2" id="KW-1185">Reference proteome</keyword>
<proteinExistence type="predicted"/>
<organism evidence="1 2">
    <name type="scientific">Faecalibacterium tardum</name>
    <dbReference type="NCBI Taxonomy" id="3133156"/>
    <lineage>
        <taxon>Bacteria</taxon>
        <taxon>Bacillati</taxon>
        <taxon>Bacillota</taxon>
        <taxon>Clostridia</taxon>
        <taxon>Eubacteriales</taxon>
        <taxon>Oscillospiraceae</taxon>
        <taxon>Faecalibacterium</taxon>
    </lineage>
</organism>
<dbReference type="CDD" id="cd00093">
    <property type="entry name" value="HTH_XRE"/>
    <property type="match status" value="1"/>
</dbReference>
<dbReference type="Gene3D" id="1.10.260.40">
    <property type="entry name" value="lambda repressor-like DNA-binding domains"/>
    <property type="match status" value="1"/>
</dbReference>
<evidence type="ECO:0000313" key="2">
    <source>
        <dbReference type="Proteomes" id="UP001457197"/>
    </source>
</evidence>
<gene>
    <name evidence="1" type="ORF">WMO44_01430</name>
</gene>
<dbReference type="EMBL" id="JBBMEO010000001">
    <property type="protein sequence ID" value="MEQ2360807.1"/>
    <property type="molecule type" value="Genomic_DNA"/>
</dbReference>
<dbReference type="InterPro" id="IPR010982">
    <property type="entry name" value="Lambda_DNA-bd_dom_sf"/>
</dbReference>
<protein>
    <submittedName>
        <fullName evidence="1">Transcriptional regulator</fullName>
    </submittedName>
</protein>
<sequence>MKPSTTAERLQEAMNIRGLKQVDVLRLAEPYCRAYGVNLGKTALTQYVSGKIVPRQDKLTILGLALDVSEVWLMGYDVPMERKTAPIPMEEDERSKEFVELFNQLSTEQKKAVLYVMKGFLEKQ</sequence>
<accession>A0ABV1AUD8</accession>
<evidence type="ECO:0000313" key="1">
    <source>
        <dbReference type="EMBL" id="MEQ2360807.1"/>
    </source>
</evidence>
<reference evidence="1 2" key="1">
    <citation type="submission" date="2024-03" db="EMBL/GenBank/DDBJ databases">
        <title>Human intestinal bacterial collection.</title>
        <authorList>
            <person name="Pauvert C."/>
            <person name="Hitch T.C.A."/>
            <person name="Clavel T."/>
        </authorList>
    </citation>
    <scope>NUCLEOTIDE SEQUENCE [LARGE SCALE GENOMIC DNA]</scope>
    <source>
        <strain evidence="1 2">CLA-AA-H175</strain>
    </source>
</reference>
<dbReference type="InterPro" id="IPR001387">
    <property type="entry name" value="Cro/C1-type_HTH"/>
</dbReference>
<dbReference type="Proteomes" id="UP001457197">
    <property type="component" value="Unassembled WGS sequence"/>
</dbReference>